<keyword evidence="1" id="KW-0732">Signal</keyword>
<proteinExistence type="predicted"/>
<dbReference type="Gene3D" id="3.60.60.10">
    <property type="entry name" value="Penicillin V Acylase, Chain A"/>
    <property type="match status" value="1"/>
</dbReference>
<organism evidence="2 3">
    <name type="scientific">Flammeovirga pacifica</name>
    <dbReference type="NCBI Taxonomy" id="915059"/>
    <lineage>
        <taxon>Bacteria</taxon>
        <taxon>Pseudomonadati</taxon>
        <taxon>Bacteroidota</taxon>
        <taxon>Cytophagia</taxon>
        <taxon>Cytophagales</taxon>
        <taxon>Flammeovirgaceae</taxon>
        <taxon>Flammeovirga</taxon>
    </lineage>
</organism>
<feature type="chain" id="PRO_5010262218" description="Peptidase C45" evidence="1">
    <location>
        <begin position="22"/>
        <end position="376"/>
    </location>
</feature>
<protein>
    <recommendedName>
        <fullName evidence="4">Peptidase C45</fullName>
    </recommendedName>
</protein>
<comment type="caution">
    <text evidence="2">The sequence shown here is derived from an EMBL/GenBank/DDBJ whole genome shotgun (WGS) entry which is preliminary data.</text>
</comment>
<evidence type="ECO:0000256" key="1">
    <source>
        <dbReference type="SAM" id="SignalP"/>
    </source>
</evidence>
<accession>A0A1S1Z4S4</accession>
<dbReference type="RefSeq" id="WP_044223481.1">
    <property type="nucleotide sequence ID" value="NZ_JRYR02000001.1"/>
</dbReference>
<reference evidence="2 3" key="1">
    <citation type="journal article" date="2012" name="Int. J. Syst. Evol. Microbiol.">
        <title>Flammeovirga pacifica sp. nov., isolated from deep-sea sediment.</title>
        <authorList>
            <person name="Xu H."/>
            <person name="Fu Y."/>
            <person name="Yang N."/>
            <person name="Ding Z."/>
            <person name="Lai Q."/>
            <person name="Zeng R."/>
        </authorList>
    </citation>
    <scope>NUCLEOTIDE SEQUENCE [LARGE SCALE GENOMIC DNA]</scope>
    <source>
        <strain evidence="3">DSM 24597 / LMG 26175 / WPAGA1</strain>
    </source>
</reference>
<evidence type="ECO:0000313" key="2">
    <source>
        <dbReference type="EMBL" id="OHX68227.1"/>
    </source>
</evidence>
<feature type="signal peptide" evidence="1">
    <location>
        <begin position="1"/>
        <end position="21"/>
    </location>
</feature>
<gene>
    <name evidence="2" type="ORF">NH26_18685</name>
</gene>
<evidence type="ECO:0000313" key="3">
    <source>
        <dbReference type="Proteomes" id="UP000179797"/>
    </source>
</evidence>
<name>A0A1S1Z4S4_FLAPC</name>
<dbReference type="OrthoDB" id="5844881at2"/>
<dbReference type="Proteomes" id="UP000179797">
    <property type="component" value="Unassembled WGS sequence"/>
</dbReference>
<dbReference type="EMBL" id="JRYR02000001">
    <property type="protein sequence ID" value="OHX68227.1"/>
    <property type="molecule type" value="Genomic_DNA"/>
</dbReference>
<evidence type="ECO:0008006" key="4">
    <source>
        <dbReference type="Google" id="ProtNLM"/>
    </source>
</evidence>
<sequence length="376" mass="42033">MKKFKTLFAVLLVSISSLSIAQEKQKIGDNLSYFYAERTAGQETVDVIDVYSVEEEAQYLAKQPRTKASEDLIAQIQSTKENARKVNPEYAALMERQAEIRGVDVTHLYAATSIDDVLILQSLRKSGKVLDETIRGCTTIAFDNGIVGQNNDMGLAYLEKRTEVVRTDNRIYYSTNGGHFQGMGKNVAITINFLATVDLHDNLGQDNLLSTDVILATATQANSVADFVEKMEGYEPIVPLSFTVADRFGHHAVVRMTKDGIKIVNKEDRGSASANHNDEIKEMMFKKYSKPEANAICMDSFARETAALNYLTYTTTLDVDAMKYMLEHRPLNMSKDDDHKTFVTVESMVFDIKTGTAWVTGDNPRFAGWTKVKLAR</sequence>
<dbReference type="AlphaFoldDB" id="A0A1S1Z4S4"/>
<keyword evidence="3" id="KW-1185">Reference proteome</keyword>